<dbReference type="Proteomes" id="UP000324222">
    <property type="component" value="Unassembled WGS sequence"/>
</dbReference>
<dbReference type="AlphaFoldDB" id="A0A5B7JDB1"/>
<comment type="caution">
    <text evidence="1">The sequence shown here is derived from an EMBL/GenBank/DDBJ whole genome shotgun (WGS) entry which is preliminary data.</text>
</comment>
<proteinExistence type="predicted"/>
<keyword evidence="2" id="KW-1185">Reference proteome</keyword>
<organism evidence="1 2">
    <name type="scientific">Portunus trituberculatus</name>
    <name type="common">Swimming crab</name>
    <name type="synonym">Neptunus trituberculatus</name>
    <dbReference type="NCBI Taxonomy" id="210409"/>
    <lineage>
        <taxon>Eukaryota</taxon>
        <taxon>Metazoa</taxon>
        <taxon>Ecdysozoa</taxon>
        <taxon>Arthropoda</taxon>
        <taxon>Crustacea</taxon>
        <taxon>Multicrustacea</taxon>
        <taxon>Malacostraca</taxon>
        <taxon>Eumalacostraca</taxon>
        <taxon>Eucarida</taxon>
        <taxon>Decapoda</taxon>
        <taxon>Pleocyemata</taxon>
        <taxon>Brachyura</taxon>
        <taxon>Eubrachyura</taxon>
        <taxon>Portunoidea</taxon>
        <taxon>Portunidae</taxon>
        <taxon>Portuninae</taxon>
        <taxon>Portunus</taxon>
    </lineage>
</organism>
<evidence type="ECO:0000313" key="1">
    <source>
        <dbReference type="EMBL" id="MPC92635.1"/>
    </source>
</evidence>
<reference evidence="1 2" key="1">
    <citation type="submission" date="2019-05" db="EMBL/GenBank/DDBJ databases">
        <title>Another draft genome of Portunus trituberculatus and its Hox gene families provides insights of decapod evolution.</title>
        <authorList>
            <person name="Jeong J.-H."/>
            <person name="Song I."/>
            <person name="Kim S."/>
            <person name="Choi T."/>
            <person name="Kim D."/>
            <person name="Ryu S."/>
            <person name="Kim W."/>
        </authorList>
    </citation>
    <scope>NUCLEOTIDE SEQUENCE [LARGE SCALE GENOMIC DNA]</scope>
    <source>
        <tissue evidence="1">Muscle</tissue>
    </source>
</reference>
<name>A0A5B7JDB1_PORTR</name>
<gene>
    <name evidence="1" type="ORF">E2C01_087736</name>
</gene>
<dbReference type="EMBL" id="VSRR010092018">
    <property type="protein sequence ID" value="MPC92635.1"/>
    <property type="molecule type" value="Genomic_DNA"/>
</dbReference>
<protein>
    <submittedName>
        <fullName evidence="1">Uncharacterized protein</fullName>
    </submittedName>
</protein>
<evidence type="ECO:0000313" key="2">
    <source>
        <dbReference type="Proteomes" id="UP000324222"/>
    </source>
</evidence>
<sequence length="75" mass="8619">MQVRRNYGWREFAPRENLWAGNISVSINPSPPRLLTEADRPTSPGGLRSKWCSKFSSQCPQFTQFYSVAESHTEE</sequence>
<accession>A0A5B7JDB1</accession>